<gene>
    <name evidence="1" type="ORF">D2V08_03385</name>
</gene>
<sequence>MKKSTKSLTFPFLFSYVKPDSDRNSPSYRQKAVLKNRNTFIKVGAQPKIIEEEKTECSG</sequence>
<protein>
    <submittedName>
        <fullName evidence="1">Uncharacterized protein</fullName>
    </submittedName>
</protein>
<dbReference type="AlphaFoldDB" id="A0A3A1N9X9"/>
<evidence type="ECO:0000313" key="1">
    <source>
        <dbReference type="EMBL" id="RIV36002.1"/>
    </source>
</evidence>
<dbReference type="Proteomes" id="UP000266067">
    <property type="component" value="Unassembled WGS sequence"/>
</dbReference>
<keyword evidence="2" id="KW-1185">Reference proteome</keyword>
<dbReference type="RefSeq" id="WP_119606700.1">
    <property type="nucleotide sequence ID" value="NZ_QXFH01000068.1"/>
</dbReference>
<proteinExistence type="predicted"/>
<accession>A0A3A1N9X9</accession>
<organism evidence="1 2">
    <name type="scientific">Flagellimonas lutimaris</name>
    <dbReference type="NCBI Taxonomy" id="475082"/>
    <lineage>
        <taxon>Bacteria</taxon>
        <taxon>Pseudomonadati</taxon>
        <taxon>Bacteroidota</taxon>
        <taxon>Flavobacteriia</taxon>
        <taxon>Flavobacteriales</taxon>
        <taxon>Flavobacteriaceae</taxon>
        <taxon>Flagellimonas</taxon>
    </lineage>
</organism>
<reference evidence="1 2" key="1">
    <citation type="submission" date="2018-08" db="EMBL/GenBank/DDBJ databases">
        <title>Proposal of Muricauda 72 sp.nov. and Muricauda NH166 sp.nov., isolated from seawater.</title>
        <authorList>
            <person name="Cheng H."/>
            <person name="Wu Y.-H."/>
            <person name="Guo L.-L."/>
            <person name="Xu X.-W."/>
        </authorList>
    </citation>
    <scope>NUCLEOTIDE SEQUENCE [LARGE SCALE GENOMIC DNA]</scope>
    <source>
        <strain evidence="1 2">KCTC 22173</strain>
    </source>
</reference>
<evidence type="ECO:0000313" key="2">
    <source>
        <dbReference type="Proteomes" id="UP000266067"/>
    </source>
</evidence>
<name>A0A3A1N9X9_9FLAO</name>
<comment type="caution">
    <text evidence="1">The sequence shown here is derived from an EMBL/GenBank/DDBJ whole genome shotgun (WGS) entry which is preliminary data.</text>
</comment>
<dbReference type="EMBL" id="QXFH01000068">
    <property type="protein sequence ID" value="RIV36002.1"/>
    <property type="molecule type" value="Genomic_DNA"/>
</dbReference>